<feature type="region of interest" description="Disordered" evidence="1">
    <location>
        <begin position="1"/>
        <end position="23"/>
    </location>
</feature>
<dbReference type="SUPFAM" id="SSF51556">
    <property type="entry name" value="Metallo-dependent hydrolases"/>
    <property type="match status" value="1"/>
</dbReference>
<dbReference type="Proteomes" id="UP000002748">
    <property type="component" value="Unassembled WGS sequence"/>
</dbReference>
<reference evidence="2 3" key="1">
    <citation type="journal article" date="2012" name="Eukaryot. Cell">
        <title>Draft genome sequence of CBS 2479, the standard type strain of Trichosporon asahii.</title>
        <authorList>
            <person name="Yang R.Y."/>
            <person name="Li H.T."/>
            <person name="Zhu H."/>
            <person name="Zhou G.P."/>
            <person name="Wang M."/>
            <person name="Wang L."/>
        </authorList>
    </citation>
    <scope>NUCLEOTIDE SEQUENCE [LARGE SCALE GENOMIC DNA]</scope>
    <source>
        <strain evidence="3">ATCC 90039 / CBS 2479 / JCM 2466 / KCTC 7840 / NCYC 2677 / UAMH 7654</strain>
    </source>
</reference>
<dbReference type="HOGENOM" id="CLU_031506_3_2_1"/>
<accession>J6EYQ6</accession>
<sequence>MCPSIEQTKPTGAENGAKKPESKLASIPDWKTIELPPNEVLKHHYDAVPLGRLAAMSTYIDQDSVKAVADRKDIQPCFGYHPWFVHRYYLGEQPSKRDHYLAVFAPKKAKQVAELEALLPQLPDPESFEPLLAQMRENIKECGGMVGEIGLDATARARIWPPRGSDEPAQMTPFKTAMTHQTAICKLQLELAEELGVPASLHCVNASGATMDLLKGHRGNACIHSCGGMSPDFITQLARTMPNVYFSPSVLITARLGDDVVRAVPRDRMLVESDTSSIGDITRLIWAATVWISTCKGWKLETENVGGDDDDGEVFDEKGHVRELRDDETWTVQTLERNWNRFIGR</sequence>
<evidence type="ECO:0000256" key="1">
    <source>
        <dbReference type="SAM" id="MobiDB-lite"/>
    </source>
</evidence>
<dbReference type="GO" id="GO:0016788">
    <property type="term" value="F:hydrolase activity, acting on ester bonds"/>
    <property type="evidence" value="ECO:0007669"/>
    <property type="project" value="InterPro"/>
</dbReference>
<dbReference type="PANTHER" id="PTHR47345">
    <property type="entry name" value="CUT9-INTERACTING PROTEIN SCN1"/>
    <property type="match status" value="1"/>
</dbReference>
<dbReference type="InterPro" id="IPR001130">
    <property type="entry name" value="TatD-like"/>
</dbReference>
<proteinExistence type="predicted"/>
<feature type="compositionally biased region" description="Polar residues" evidence="1">
    <location>
        <begin position="1"/>
        <end position="10"/>
    </location>
</feature>
<dbReference type="RefSeq" id="XP_014180976.1">
    <property type="nucleotide sequence ID" value="XM_014325501.1"/>
</dbReference>
<protein>
    <submittedName>
        <fullName evidence="2">Uncharacterized protein</fullName>
    </submittedName>
</protein>
<dbReference type="KEGG" id="tasa:A1Q1_01056"/>
<evidence type="ECO:0000313" key="3">
    <source>
        <dbReference type="Proteomes" id="UP000002748"/>
    </source>
</evidence>
<gene>
    <name evidence="2" type="ORF">A1Q1_01056</name>
</gene>
<dbReference type="InterPro" id="IPR053044">
    <property type="entry name" value="Metallo-hydrolase/TatD-type"/>
</dbReference>
<dbReference type="PANTHER" id="PTHR47345:SF1">
    <property type="entry name" value="CUT9-INTERACTING PROTEIN SCN1"/>
    <property type="match status" value="1"/>
</dbReference>
<name>J6EYQ6_TRIAS</name>
<dbReference type="AlphaFoldDB" id="J6EYQ6"/>
<comment type="caution">
    <text evidence="2">The sequence shown here is derived from an EMBL/GenBank/DDBJ whole genome shotgun (WGS) entry which is preliminary data.</text>
</comment>
<dbReference type="VEuPathDB" id="FungiDB:A1Q1_01056"/>
<dbReference type="Pfam" id="PF01026">
    <property type="entry name" value="TatD_DNase"/>
    <property type="match status" value="1"/>
</dbReference>
<organism evidence="2 3">
    <name type="scientific">Trichosporon asahii var. asahii (strain ATCC 90039 / CBS 2479 / JCM 2466 / KCTC 7840 / NBRC 103889/ NCYC 2677 / UAMH 7654)</name>
    <name type="common">Yeast</name>
    <dbReference type="NCBI Taxonomy" id="1186058"/>
    <lineage>
        <taxon>Eukaryota</taxon>
        <taxon>Fungi</taxon>
        <taxon>Dikarya</taxon>
        <taxon>Basidiomycota</taxon>
        <taxon>Agaricomycotina</taxon>
        <taxon>Tremellomycetes</taxon>
        <taxon>Trichosporonales</taxon>
        <taxon>Trichosporonaceae</taxon>
        <taxon>Trichosporon</taxon>
    </lineage>
</organism>
<dbReference type="Gene3D" id="3.20.20.140">
    <property type="entry name" value="Metal-dependent hydrolases"/>
    <property type="match status" value="1"/>
</dbReference>
<dbReference type="EMBL" id="ALBS01000148">
    <property type="protein sequence ID" value="EJT49799.1"/>
    <property type="molecule type" value="Genomic_DNA"/>
</dbReference>
<dbReference type="GeneID" id="25984570"/>
<evidence type="ECO:0000313" key="2">
    <source>
        <dbReference type="EMBL" id="EJT49799.1"/>
    </source>
</evidence>
<dbReference type="InterPro" id="IPR032466">
    <property type="entry name" value="Metal_Hydrolase"/>
</dbReference>
<dbReference type="OrthoDB" id="413993at2759"/>